<evidence type="ECO:0000313" key="2">
    <source>
        <dbReference type="Proteomes" id="UP001367508"/>
    </source>
</evidence>
<sequence length="96" mass="10777">MLVRRKRKENDGVGEFSHYVGMYLESLSGRQLHSNGVVKVQNDGDRALGRVTSPSSLDVRRVQDRHYCSVPGCTSKEFNTPLEASGNSSEHRSLWI</sequence>
<dbReference type="EMBL" id="JAYMYQ010000011">
    <property type="protein sequence ID" value="KAK7306239.1"/>
    <property type="molecule type" value="Genomic_DNA"/>
</dbReference>
<keyword evidence="2" id="KW-1185">Reference proteome</keyword>
<comment type="caution">
    <text evidence="1">The sequence shown here is derived from an EMBL/GenBank/DDBJ whole genome shotgun (WGS) entry which is preliminary data.</text>
</comment>
<accession>A0AAN9JXQ2</accession>
<evidence type="ECO:0000313" key="1">
    <source>
        <dbReference type="EMBL" id="KAK7306239.1"/>
    </source>
</evidence>
<gene>
    <name evidence="1" type="ORF">VNO77_44165</name>
</gene>
<organism evidence="1 2">
    <name type="scientific">Canavalia gladiata</name>
    <name type="common">Sword bean</name>
    <name type="synonym">Dolichos gladiatus</name>
    <dbReference type="NCBI Taxonomy" id="3824"/>
    <lineage>
        <taxon>Eukaryota</taxon>
        <taxon>Viridiplantae</taxon>
        <taxon>Streptophyta</taxon>
        <taxon>Embryophyta</taxon>
        <taxon>Tracheophyta</taxon>
        <taxon>Spermatophyta</taxon>
        <taxon>Magnoliopsida</taxon>
        <taxon>eudicotyledons</taxon>
        <taxon>Gunneridae</taxon>
        <taxon>Pentapetalae</taxon>
        <taxon>rosids</taxon>
        <taxon>fabids</taxon>
        <taxon>Fabales</taxon>
        <taxon>Fabaceae</taxon>
        <taxon>Papilionoideae</taxon>
        <taxon>50 kb inversion clade</taxon>
        <taxon>NPAAA clade</taxon>
        <taxon>indigoferoid/millettioid clade</taxon>
        <taxon>Phaseoleae</taxon>
        <taxon>Canavalia</taxon>
    </lineage>
</organism>
<dbReference type="AlphaFoldDB" id="A0AAN9JXQ2"/>
<reference evidence="1 2" key="1">
    <citation type="submission" date="2024-01" db="EMBL/GenBank/DDBJ databases">
        <title>The genomes of 5 underutilized Papilionoideae crops provide insights into root nodulation and disease resistanc.</title>
        <authorList>
            <person name="Jiang F."/>
        </authorList>
    </citation>
    <scope>NUCLEOTIDE SEQUENCE [LARGE SCALE GENOMIC DNA]</scope>
    <source>
        <strain evidence="1">LVBAO_FW01</strain>
        <tissue evidence="1">Leaves</tissue>
    </source>
</reference>
<dbReference type="Proteomes" id="UP001367508">
    <property type="component" value="Unassembled WGS sequence"/>
</dbReference>
<proteinExistence type="predicted"/>
<name>A0AAN9JXQ2_CANGL</name>
<protein>
    <submittedName>
        <fullName evidence="1">Uncharacterized protein</fullName>
    </submittedName>
</protein>